<dbReference type="RefSeq" id="XP_041296063.1">
    <property type="nucleotide sequence ID" value="XM_041440427.1"/>
</dbReference>
<dbReference type="GeneID" id="64702686"/>
<dbReference type="EMBL" id="JABBWM010000011">
    <property type="protein sequence ID" value="KAG2113769.1"/>
    <property type="molecule type" value="Genomic_DNA"/>
</dbReference>
<dbReference type="Proteomes" id="UP000823399">
    <property type="component" value="Unassembled WGS sequence"/>
</dbReference>
<evidence type="ECO:0000313" key="3">
    <source>
        <dbReference type="Proteomes" id="UP000823399"/>
    </source>
</evidence>
<organism evidence="2 3">
    <name type="scientific">Suillus discolor</name>
    <dbReference type="NCBI Taxonomy" id="1912936"/>
    <lineage>
        <taxon>Eukaryota</taxon>
        <taxon>Fungi</taxon>
        <taxon>Dikarya</taxon>
        <taxon>Basidiomycota</taxon>
        <taxon>Agaricomycotina</taxon>
        <taxon>Agaricomycetes</taxon>
        <taxon>Agaricomycetidae</taxon>
        <taxon>Boletales</taxon>
        <taxon>Suillineae</taxon>
        <taxon>Suillaceae</taxon>
        <taxon>Suillus</taxon>
    </lineage>
</organism>
<dbReference type="AlphaFoldDB" id="A0A9P7JWQ1"/>
<keyword evidence="3" id="KW-1185">Reference proteome</keyword>
<reference evidence="2" key="1">
    <citation type="journal article" date="2020" name="New Phytol.">
        <title>Comparative genomics reveals dynamic genome evolution in host specialist ectomycorrhizal fungi.</title>
        <authorList>
            <person name="Lofgren L.A."/>
            <person name="Nguyen N.H."/>
            <person name="Vilgalys R."/>
            <person name="Ruytinx J."/>
            <person name="Liao H.L."/>
            <person name="Branco S."/>
            <person name="Kuo A."/>
            <person name="LaButti K."/>
            <person name="Lipzen A."/>
            <person name="Andreopoulos W."/>
            <person name="Pangilinan J."/>
            <person name="Riley R."/>
            <person name="Hundley H."/>
            <person name="Na H."/>
            <person name="Barry K."/>
            <person name="Grigoriev I.V."/>
            <person name="Stajich J.E."/>
            <person name="Kennedy P.G."/>
        </authorList>
    </citation>
    <scope>NUCLEOTIDE SEQUENCE</scope>
    <source>
        <strain evidence="2">FC423</strain>
    </source>
</reference>
<evidence type="ECO:0000256" key="1">
    <source>
        <dbReference type="SAM" id="MobiDB-lite"/>
    </source>
</evidence>
<dbReference type="OrthoDB" id="2654095at2759"/>
<protein>
    <submittedName>
        <fullName evidence="2">Uncharacterized protein</fullName>
    </submittedName>
</protein>
<sequence>MDQVNLFKQSCTPSADFTTEPITFKSNLKKRKLVRRFPLPIHYDNGAASSATPSPLPAPHLSEVPETPTPPYRQTPAPVTVSQSYLRKLVLEHWEAEFKCCEEARKAQLLEVHLAALGITKLV</sequence>
<comment type="caution">
    <text evidence="2">The sequence shown here is derived from an EMBL/GenBank/DDBJ whole genome shotgun (WGS) entry which is preliminary data.</text>
</comment>
<proteinExistence type="predicted"/>
<feature type="region of interest" description="Disordered" evidence="1">
    <location>
        <begin position="45"/>
        <end position="77"/>
    </location>
</feature>
<evidence type="ECO:0000313" key="2">
    <source>
        <dbReference type="EMBL" id="KAG2113769.1"/>
    </source>
</evidence>
<accession>A0A9P7JWQ1</accession>
<gene>
    <name evidence="2" type="ORF">F5147DRAFT_759040</name>
</gene>
<name>A0A9P7JWQ1_9AGAM</name>